<evidence type="ECO:0000313" key="1">
    <source>
        <dbReference type="EMBL" id="KKO01955.1"/>
    </source>
</evidence>
<name>A0A0F9VD48_9ZZZZ</name>
<organism evidence="1">
    <name type="scientific">marine sediment metagenome</name>
    <dbReference type="NCBI Taxonomy" id="412755"/>
    <lineage>
        <taxon>unclassified sequences</taxon>
        <taxon>metagenomes</taxon>
        <taxon>ecological metagenomes</taxon>
    </lineage>
</organism>
<gene>
    <name evidence="1" type="ORF">LCGC14_0113100</name>
</gene>
<reference evidence="1" key="1">
    <citation type="journal article" date="2015" name="Nature">
        <title>Complex archaea that bridge the gap between prokaryotes and eukaryotes.</title>
        <authorList>
            <person name="Spang A."/>
            <person name="Saw J.H."/>
            <person name="Jorgensen S.L."/>
            <person name="Zaremba-Niedzwiedzka K."/>
            <person name="Martijn J."/>
            <person name="Lind A.E."/>
            <person name="van Eijk R."/>
            <person name="Schleper C."/>
            <person name="Guy L."/>
            <person name="Ettema T.J."/>
        </authorList>
    </citation>
    <scope>NUCLEOTIDE SEQUENCE</scope>
</reference>
<proteinExistence type="predicted"/>
<dbReference type="AlphaFoldDB" id="A0A0F9VD48"/>
<protein>
    <submittedName>
        <fullName evidence="1">Uncharacterized protein</fullName>
    </submittedName>
</protein>
<sequence length="123" mass="13861">MSELLIDFEAYREGVFKLHMTPRSDLMPESVEDWQTIYRGMVSYESALDEAGYETEAEMKAPDAPVLVHLCKISDDGSITYTDFRPNAVSGVRTKTVTAAEVFTAHELPLEFWVPTNDDTPQP</sequence>
<dbReference type="EMBL" id="LAZR01000033">
    <property type="protein sequence ID" value="KKO01955.1"/>
    <property type="molecule type" value="Genomic_DNA"/>
</dbReference>
<comment type="caution">
    <text evidence="1">The sequence shown here is derived from an EMBL/GenBank/DDBJ whole genome shotgun (WGS) entry which is preliminary data.</text>
</comment>
<accession>A0A0F9VD48</accession>